<feature type="chain" id="PRO_5001600604" evidence="14">
    <location>
        <begin position="20"/>
        <end position="496"/>
    </location>
</feature>
<dbReference type="HOGENOM" id="CLU_001570_15_5_1"/>
<dbReference type="eggNOG" id="KOG0157">
    <property type="taxonomic scope" value="Eukaryota"/>
</dbReference>
<keyword evidence="5" id="KW-0812">Transmembrane</keyword>
<dbReference type="Gramene" id="EOX96079">
    <property type="protein sequence ID" value="EOX96079"/>
    <property type="gene ID" value="TCM_005418"/>
</dbReference>
<dbReference type="SUPFAM" id="SSF48264">
    <property type="entry name" value="Cytochrome P450"/>
    <property type="match status" value="1"/>
</dbReference>
<keyword evidence="9 12" id="KW-0408">Iron</keyword>
<dbReference type="InterPro" id="IPR001128">
    <property type="entry name" value="Cyt_P450"/>
</dbReference>
<dbReference type="PANTHER" id="PTHR24286:SF185">
    <property type="entry name" value="CYTOCHROME P450 87A3-LIKE"/>
    <property type="match status" value="1"/>
</dbReference>
<evidence type="ECO:0000256" key="7">
    <source>
        <dbReference type="ARBA" id="ARBA00022989"/>
    </source>
</evidence>
<evidence type="ECO:0000256" key="4">
    <source>
        <dbReference type="ARBA" id="ARBA00022617"/>
    </source>
</evidence>
<dbReference type="PRINTS" id="PR00465">
    <property type="entry name" value="EP450IV"/>
</dbReference>
<name>A0A061DTF5_THECC</name>
<accession>A0A061DTF5</accession>
<keyword evidence="10 13" id="KW-0503">Monooxygenase</keyword>
<dbReference type="EMBL" id="CM001879">
    <property type="protein sequence ID" value="EOX96079.1"/>
    <property type="molecule type" value="Genomic_DNA"/>
</dbReference>
<dbReference type="GO" id="GO:0005506">
    <property type="term" value="F:iron ion binding"/>
    <property type="evidence" value="ECO:0007669"/>
    <property type="project" value="InterPro"/>
</dbReference>
<gene>
    <name evidence="15" type="ORF">TCM_005418</name>
</gene>
<dbReference type="GO" id="GO:0016020">
    <property type="term" value="C:membrane"/>
    <property type="evidence" value="ECO:0007669"/>
    <property type="project" value="UniProtKB-SubCell"/>
</dbReference>
<keyword evidence="11" id="KW-0472">Membrane</keyword>
<sequence length="496" mass="56874">MWGAVLCLVALLVVRISRWVHNWAYPKCNGVLPPGSMGLPFIGETTQFFSPHSLYDIPPFISKRMRRYGAVFRTSLVGQKVVVSTDPEINYEIFQQENKSFLLWYTESFLEIFGQQSLVAQHGMVHKYLRNLILQLVSPENLKGKLLSEMDRATRKHLNSWSSLGSIDVKEGSSKMIFEYFATKLIGYDENMDPNRNVRDSFQAFLDGLISLPLNIPGTAYHACLQGRKKVYKVIKDIFEKRKASKGHHNDFLEYLLNEVEREDTFLTEQIAKDLVFVLLFASHETTSAATTLAVKFIADHHQVLEELTKEHEAIIKSRGNENSELTWQEYKSMTFTHMVINETVRLANIAPGMFRKVVKDVEIKGYTIPAGWLVMVVPAAVHLSPSKYENPLQFNPWRWEGQELHAGSKNFMAFGGGTRLCVGADFAKLQMGIFIHYMVTRYRWTVIKGGDIVRKPGLVFPNGLHIKISERQEWRSRSFELRLKKQTTDATRAFN</sequence>
<evidence type="ECO:0000256" key="12">
    <source>
        <dbReference type="PIRSR" id="PIRSR602403-1"/>
    </source>
</evidence>
<evidence type="ECO:0000256" key="8">
    <source>
        <dbReference type="ARBA" id="ARBA00023002"/>
    </source>
</evidence>
<dbReference type="FunFam" id="1.10.630.10:FF:000020">
    <property type="entry name" value="Cytochrome P450 family protein"/>
    <property type="match status" value="1"/>
</dbReference>
<evidence type="ECO:0000313" key="16">
    <source>
        <dbReference type="Proteomes" id="UP000026915"/>
    </source>
</evidence>
<evidence type="ECO:0000256" key="3">
    <source>
        <dbReference type="ARBA" id="ARBA00010617"/>
    </source>
</evidence>
<dbReference type="PRINTS" id="PR00385">
    <property type="entry name" value="P450"/>
</dbReference>
<dbReference type="PANTHER" id="PTHR24286">
    <property type="entry name" value="CYTOCHROME P450 26"/>
    <property type="match status" value="1"/>
</dbReference>
<keyword evidence="16" id="KW-1185">Reference proteome</keyword>
<keyword evidence="4 12" id="KW-0349">Heme</keyword>
<evidence type="ECO:0000256" key="13">
    <source>
        <dbReference type="RuleBase" id="RU000461"/>
    </source>
</evidence>
<dbReference type="AlphaFoldDB" id="A0A061DTF5"/>
<dbReference type="GO" id="GO:0016705">
    <property type="term" value="F:oxidoreductase activity, acting on paired donors, with incorporation or reduction of molecular oxygen"/>
    <property type="evidence" value="ECO:0007669"/>
    <property type="project" value="InterPro"/>
</dbReference>
<evidence type="ECO:0000256" key="10">
    <source>
        <dbReference type="ARBA" id="ARBA00023033"/>
    </source>
</evidence>
<keyword evidence="6 12" id="KW-0479">Metal-binding</keyword>
<keyword evidence="7" id="KW-1133">Transmembrane helix</keyword>
<feature type="signal peptide" evidence="14">
    <location>
        <begin position="1"/>
        <end position="19"/>
    </location>
</feature>
<evidence type="ECO:0000256" key="11">
    <source>
        <dbReference type="ARBA" id="ARBA00023136"/>
    </source>
</evidence>
<evidence type="ECO:0000256" key="2">
    <source>
        <dbReference type="ARBA" id="ARBA00004167"/>
    </source>
</evidence>
<dbReference type="GO" id="GO:0020037">
    <property type="term" value="F:heme binding"/>
    <property type="evidence" value="ECO:0007669"/>
    <property type="project" value="InterPro"/>
</dbReference>
<evidence type="ECO:0000256" key="1">
    <source>
        <dbReference type="ARBA" id="ARBA00001971"/>
    </source>
</evidence>
<proteinExistence type="inferred from homology"/>
<dbReference type="Proteomes" id="UP000026915">
    <property type="component" value="Chromosome 1"/>
</dbReference>
<dbReference type="GO" id="GO:0004497">
    <property type="term" value="F:monooxygenase activity"/>
    <property type="evidence" value="ECO:0000318"/>
    <property type="project" value="GO_Central"/>
</dbReference>
<dbReference type="GO" id="GO:0016132">
    <property type="term" value="P:brassinosteroid biosynthetic process"/>
    <property type="evidence" value="ECO:0000318"/>
    <property type="project" value="GO_Central"/>
</dbReference>
<keyword evidence="8 13" id="KW-0560">Oxidoreductase</keyword>
<evidence type="ECO:0000256" key="5">
    <source>
        <dbReference type="ARBA" id="ARBA00022692"/>
    </source>
</evidence>
<evidence type="ECO:0000256" key="6">
    <source>
        <dbReference type="ARBA" id="ARBA00022723"/>
    </source>
</evidence>
<comment type="cofactor">
    <cofactor evidence="1 12">
        <name>heme</name>
        <dbReference type="ChEBI" id="CHEBI:30413"/>
    </cofactor>
</comment>
<dbReference type="InParanoid" id="A0A061DTF5"/>
<dbReference type="InterPro" id="IPR002403">
    <property type="entry name" value="Cyt_P450_E_grp-IV"/>
</dbReference>
<reference evidence="15 16" key="1">
    <citation type="journal article" date="2013" name="Genome Biol.">
        <title>The genome sequence of the most widely cultivated cacao type and its use to identify candidate genes regulating pod color.</title>
        <authorList>
            <person name="Motamayor J.C."/>
            <person name="Mockaitis K."/>
            <person name="Schmutz J."/>
            <person name="Haiminen N."/>
            <person name="Iii D.L."/>
            <person name="Cornejo O."/>
            <person name="Findley S.D."/>
            <person name="Zheng P."/>
            <person name="Utro F."/>
            <person name="Royaert S."/>
            <person name="Saski C."/>
            <person name="Jenkins J."/>
            <person name="Podicheti R."/>
            <person name="Zhao M."/>
            <person name="Scheffler B.E."/>
            <person name="Stack J.C."/>
            <person name="Feltus F.A."/>
            <person name="Mustiga G.M."/>
            <person name="Amores F."/>
            <person name="Phillips W."/>
            <person name="Marelli J.P."/>
            <person name="May G.D."/>
            <person name="Shapiro H."/>
            <person name="Ma J."/>
            <person name="Bustamante C.D."/>
            <person name="Schnell R.J."/>
            <person name="Main D."/>
            <person name="Gilbert D."/>
            <person name="Parida L."/>
            <person name="Kuhn D.N."/>
        </authorList>
    </citation>
    <scope>NUCLEOTIDE SEQUENCE [LARGE SCALE GENOMIC DNA]</scope>
    <source>
        <strain evidence="16">cv. Matina 1-6</strain>
    </source>
</reference>
<comment type="subcellular location">
    <subcellularLocation>
        <location evidence="2">Membrane</location>
        <topology evidence="2">Single-pass membrane protein</topology>
    </subcellularLocation>
</comment>
<comment type="similarity">
    <text evidence="3 13">Belongs to the cytochrome P450 family.</text>
</comment>
<organism evidence="15 16">
    <name type="scientific">Theobroma cacao</name>
    <name type="common">Cacao</name>
    <name type="synonym">Cocoa</name>
    <dbReference type="NCBI Taxonomy" id="3641"/>
    <lineage>
        <taxon>Eukaryota</taxon>
        <taxon>Viridiplantae</taxon>
        <taxon>Streptophyta</taxon>
        <taxon>Embryophyta</taxon>
        <taxon>Tracheophyta</taxon>
        <taxon>Spermatophyta</taxon>
        <taxon>Magnoliopsida</taxon>
        <taxon>eudicotyledons</taxon>
        <taxon>Gunneridae</taxon>
        <taxon>Pentapetalae</taxon>
        <taxon>rosids</taxon>
        <taxon>malvids</taxon>
        <taxon>Malvales</taxon>
        <taxon>Malvaceae</taxon>
        <taxon>Byttnerioideae</taxon>
        <taxon>Theobroma</taxon>
    </lineage>
</organism>
<dbReference type="PROSITE" id="PS00086">
    <property type="entry name" value="CYTOCHROME_P450"/>
    <property type="match status" value="1"/>
</dbReference>
<dbReference type="InterPro" id="IPR036396">
    <property type="entry name" value="Cyt_P450_sf"/>
</dbReference>
<dbReference type="GO" id="GO:0010268">
    <property type="term" value="P:brassinosteroid homeostasis"/>
    <property type="evidence" value="ECO:0000318"/>
    <property type="project" value="GO_Central"/>
</dbReference>
<dbReference type="Gene3D" id="1.10.630.10">
    <property type="entry name" value="Cytochrome P450"/>
    <property type="match status" value="1"/>
</dbReference>
<protein>
    <submittedName>
        <fullName evidence="15">Cytochrome P450 87A3</fullName>
    </submittedName>
</protein>
<evidence type="ECO:0000256" key="9">
    <source>
        <dbReference type="ARBA" id="ARBA00023004"/>
    </source>
</evidence>
<dbReference type="STRING" id="3641.A0A061DTF5"/>
<dbReference type="CDD" id="cd11043">
    <property type="entry name" value="CYP90-like"/>
    <property type="match status" value="1"/>
</dbReference>
<keyword evidence="14" id="KW-0732">Signal</keyword>
<evidence type="ECO:0000313" key="15">
    <source>
        <dbReference type="EMBL" id="EOX96079.1"/>
    </source>
</evidence>
<dbReference type="Pfam" id="PF00067">
    <property type="entry name" value="p450"/>
    <property type="match status" value="1"/>
</dbReference>
<feature type="binding site" description="axial binding residue" evidence="12">
    <location>
        <position position="422"/>
    </location>
    <ligand>
        <name>heme</name>
        <dbReference type="ChEBI" id="CHEBI:30413"/>
    </ligand>
    <ligandPart>
        <name>Fe</name>
        <dbReference type="ChEBI" id="CHEBI:18248"/>
    </ligandPart>
</feature>
<evidence type="ECO:0000256" key="14">
    <source>
        <dbReference type="SAM" id="SignalP"/>
    </source>
</evidence>
<dbReference type="OMA" id="PEINYYV"/>
<dbReference type="InterPro" id="IPR017972">
    <property type="entry name" value="Cyt_P450_CS"/>
</dbReference>